<keyword evidence="3" id="KW-1185">Reference proteome</keyword>
<dbReference type="Gene3D" id="3.40.50.720">
    <property type="entry name" value="NAD(P)-binding Rossmann-like Domain"/>
    <property type="match status" value="1"/>
</dbReference>
<dbReference type="Gene3D" id="3.90.180.10">
    <property type="entry name" value="Medium-chain alcohol dehydrogenases, catalytic domain"/>
    <property type="match status" value="1"/>
</dbReference>
<dbReference type="InterPro" id="IPR011032">
    <property type="entry name" value="GroES-like_sf"/>
</dbReference>
<evidence type="ECO:0000313" key="3">
    <source>
        <dbReference type="Proteomes" id="UP001498421"/>
    </source>
</evidence>
<sequence>MASNVPAQQQALVLTRVGDPMTLETRPVPRAGPGSLVIGVLAASLRANIPTVYRNPESLMEGFDEGGRILTRGEWRDANYAEYTKLPLYNCHVLNEKRLFGDLKDRGLGYTLDDLTHLFSMLIPFGGLVDIEIEAEDIITIAPSTGRYGSAAVHAALAIEARVIAIGRNATVLSHLDTLSSRITTVRVTNDIEEDTRARRSTAPEGIDAFSLSSGRGVENNR</sequence>
<accession>A0ABR1HXP2</accession>
<evidence type="ECO:0000256" key="1">
    <source>
        <dbReference type="SAM" id="MobiDB-lite"/>
    </source>
</evidence>
<dbReference type="EMBL" id="JAZAVK010000073">
    <property type="protein sequence ID" value="KAK7425982.1"/>
    <property type="molecule type" value="Genomic_DNA"/>
</dbReference>
<evidence type="ECO:0000313" key="2">
    <source>
        <dbReference type="EMBL" id="KAK7425982.1"/>
    </source>
</evidence>
<protein>
    <submittedName>
        <fullName evidence="2">Uncharacterized protein</fullName>
    </submittedName>
</protein>
<feature type="region of interest" description="Disordered" evidence="1">
    <location>
        <begin position="195"/>
        <end position="222"/>
    </location>
</feature>
<dbReference type="SUPFAM" id="SSF50129">
    <property type="entry name" value="GroES-like"/>
    <property type="match status" value="1"/>
</dbReference>
<proteinExistence type="predicted"/>
<dbReference type="Proteomes" id="UP001498421">
    <property type="component" value="Unassembled WGS sequence"/>
</dbReference>
<organism evidence="2 3">
    <name type="scientific">Neonectria magnoliae</name>
    <dbReference type="NCBI Taxonomy" id="2732573"/>
    <lineage>
        <taxon>Eukaryota</taxon>
        <taxon>Fungi</taxon>
        <taxon>Dikarya</taxon>
        <taxon>Ascomycota</taxon>
        <taxon>Pezizomycotina</taxon>
        <taxon>Sordariomycetes</taxon>
        <taxon>Hypocreomycetidae</taxon>
        <taxon>Hypocreales</taxon>
        <taxon>Nectriaceae</taxon>
        <taxon>Neonectria</taxon>
    </lineage>
</organism>
<name>A0ABR1HXP2_9HYPO</name>
<reference evidence="2 3" key="1">
    <citation type="journal article" date="2025" name="Microbiol. Resour. Announc.">
        <title>Draft genome sequences for Neonectria magnoliae and Neonectria punicea, canker pathogens of Liriodendron tulipifera and Acer saccharum in West Virginia.</title>
        <authorList>
            <person name="Petronek H.M."/>
            <person name="Kasson M.T."/>
            <person name="Metheny A.M."/>
            <person name="Stauder C.M."/>
            <person name="Lovett B."/>
            <person name="Lynch S.C."/>
            <person name="Garnas J.R."/>
            <person name="Kasson L.R."/>
            <person name="Stajich J.E."/>
        </authorList>
    </citation>
    <scope>NUCLEOTIDE SEQUENCE [LARGE SCALE GENOMIC DNA]</scope>
    <source>
        <strain evidence="2 3">NRRL 64651</strain>
    </source>
</reference>
<gene>
    <name evidence="2" type="ORF">QQZ08_007564</name>
</gene>
<comment type="caution">
    <text evidence="2">The sequence shown here is derived from an EMBL/GenBank/DDBJ whole genome shotgun (WGS) entry which is preliminary data.</text>
</comment>